<name>A0A4U5NFU6_STECR</name>
<evidence type="ECO:0000256" key="1">
    <source>
        <dbReference type="ARBA" id="ARBA00004514"/>
    </source>
</evidence>
<dbReference type="Pfam" id="PF00753">
    <property type="entry name" value="Lactamase_B"/>
    <property type="match status" value="1"/>
</dbReference>
<dbReference type="PANTHER" id="PTHR23200:SF48">
    <property type="entry name" value="METALLO-BETA-LACTAMASE DOMAIN-CONTAINING PROTEIN 1"/>
    <property type="match status" value="1"/>
</dbReference>
<comment type="subunit">
    <text evidence="2">Homodimer.</text>
</comment>
<dbReference type="SUPFAM" id="SSF56281">
    <property type="entry name" value="Metallo-hydrolase/oxidoreductase"/>
    <property type="match status" value="1"/>
</dbReference>
<dbReference type="InterPro" id="IPR001279">
    <property type="entry name" value="Metallo-B-lactamas"/>
</dbReference>
<evidence type="ECO:0000256" key="3">
    <source>
        <dbReference type="ARBA" id="ARBA00014856"/>
    </source>
</evidence>
<comment type="subcellular location">
    <subcellularLocation>
        <location evidence="1">Cytoplasm</location>
        <location evidence="1">Cytosol</location>
    </subcellularLocation>
</comment>
<reference evidence="8 9" key="1">
    <citation type="journal article" date="2015" name="Genome Biol.">
        <title>Comparative genomics of Steinernema reveals deeply conserved gene regulatory networks.</title>
        <authorList>
            <person name="Dillman A.R."/>
            <person name="Macchietto M."/>
            <person name="Porter C.F."/>
            <person name="Rogers A."/>
            <person name="Williams B."/>
            <person name="Antoshechkin I."/>
            <person name="Lee M.M."/>
            <person name="Goodwin Z."/>
            <person name="Lu X."/>
            <person name="Lewis E.E."/>
            <person name="Goodrich-Blair H."/>
            <person name="Stock S.P."/>
            <person name="Adams B.J."/>
            <person name="Sternberg P.W."/>
            <person name="Mortazavi A."/>
        </authorList>
    </citation>
    <scope>NUCLEOTIDE SEQUENCE [LARGE SCALE GENOMIC DNA]</scope>
    <source>
        <strain evidence="8 9">ALL</strain>
    </source>
</reference>
<dbReference type="EMBL" id="AZBU02000004">
    <property type="protein sequence ID" value="TKR81868.1"/>
    <property type="molecule type" value="Genomic_DNA"/>
</dbReference>
<comment type="catalytic activity">
    <reaction evidence="5">
        <text>a ribonucleotidyl-ribonucleotide-RNA + H2O = a 3'-end ribonucleotide-RNA + a 5'-end 5'-phospho-ribonucleoside-RNA + H(+)</text>
        <dbReference type="Rhea" id="RHEA:68096"/>
        <dbReference type="Rhea" id="RHEA-COMP:15179"/>
        <dbReference type="Rhea" id="RHEA-COMP:17355"/>
        <dbReference type="Rhea" id="RHEA-COMP:17428"/>
        <dbReference type="ChEBI" id="CHEBI:15377"/>
        <dbReference type="ChEBI" id="CHEBI:15378"/>
        <dbReference type="ChEBI" id="CHEBI:74896"/>
        <dbReference type="ChEBI" id="CHEBI:138282"/>
        <dbReference type="ChEBI" id="CHEBI:173118"/>
    </reaction>
    <physiologicalReaction direction="left-to-right" evidence="5">
        <dbReference type="Rhea" id="RHEA:68097"/>
    </physiologicalReaction>
</comment>
<evidence type="ECO:0000313" key="8">
    <source>
        <dbReference type="EMBL" id="TKR81868.1"/>
    </source>
</evidence>
<evidence type="ECO:0000259" key="7">
    <source>
        <dbReference type="SMART" id="SM00849"/>
    </source>
</evidence>
<evidence type="ECO:0000256" key="2">
    <source>
        <dbReference type="ARBA" id="ARBA00011738"/>
    </source>
</evidence>
<feature type="domain" description="Metallo-beta-lactamase" evidence="7">
    <location>
        <begin position="13"/>
        <end position="182"/>
    </location>
</feature>
<evidence type="ECO:0000313" key="9">
    <source>
        <dbReference type="Proteomes" id="UP000298663"/>
    </source>
</evidence>
<dbReference type="OrthoDB" id="10250730at2759"/>
<dbReference type="InterPro" id="IPR036866">
    <property type="entry name" value="RibonucZ/Hydroxyglut_hydro"/>
</dbReference>
<dbReference type="CDD" id="cd07711">
    <property type="entry name" value="MBLAC1-like_MBL-fold"/>
    <property type="match status" value="1"/>
</dbReference>
<organism evidence="8 9">
    <name type="scientific">Steinernema carpocapsae</name>
    <name type="common">Entomopathogenic nematode</name>
    <dbReference type="NCBI Taxonomy" id="34508"/>
    <lineage>
        <taxon>Eukaryota</taxon>
        <taxon>Metazoa</taxon>
        <taxon>Ecdysozoa</taxon>
        <taxon>Nematoda</taxon>
        <taxon>Chromadorea</taxon>
        <taxon>Rhabditida</taxon>
        <taxon>Tylenchina</taxon>
        <taxon>Panagrolaimomorpha</taxon>
        <taxon>Strongyloidoidea</taxon>
        <taxon>Steinernematidae</taxon>
        <taxon>Steinernema</taxon>
    </lineage>
</organism>
<evidence type="ECO:0000256" key="5">
    <source>
        <dbReference type="ARBA" id="ARBA00044690"/>
    </source>
</evidence>
<dbReference type="InterPro" id="IPR039344">
    <property type="entry name" value="MBLAC1"/>
</dbReference>
<dbReference type="PANTHER" id="PTHR23200">
    <property type="entry name" value="METALLO-BETA-LACTAMASE DOMAIN-CONTAINING PROTEIN 1"/>
    <property type="match status" value="1"/>
</dbReference>
<dbReference type="GO" id="GO:0005829">
    <property type="term" value="C:cytosol"/>
    <property type="evidence" value="ECO:0007669"/>
    <property type="project" value="UniProtKB-SubCell"/>
</dbReference>
<comment type="caution">
    <text evidence="8">The sequence shown here is derived from an EMBL/GenBank/DDBJ whole genome shotgun (WGS) entry which is preliminary data.</text>
</comment>
<dbReference type="Gene3D" id="3.60.15.10">
    <property type="entry name" value="Ribonuclease Z/Hydroxyacylglutathione hydrolase-like"/>
    <property type="match status" value="1"/>
</dbReference>
<comment type="function">
    <text evidence="6">Endoribonuclease that catalyzes the hydrolysis of histone-coding pre-mRNA 3'-end. Involved in histone pre-mRNA processing during the S-phase of the cell cycle, which is required for entering/progressing through S-phase. Cleaves histone pre-mRNA at a major and a minor cleavage site after the 5'-ACCCA-3' and the 5'-ACCCACA-3' sequence, respectively, and located downstream of the stem-loop. May require the presence of the HDE element located at the histone pre-RNA 3'-end to avoid non-specific cleavage.</text>
</comment>
<keyword evidence="9" id="KW-1185">Reference proteome</keyword>
<protein>
    <recommendedName>
        <fullName evidence="3">Metallo-beta-lactamase domain-containing protein 1</fullName>
    </recommendedName>
    <alternativeName>
        <fullName evidence="4">Endoribonuclease MBLAC1</fullName>
    </alternativeName>
</protein>
<evidence type="ECO:0000256" key="6">
    <source>
        <dbReference type="ARBA" id="ARBA00045869"/>
    </source>
</evidence>
<gene>
    <name evidence="8" type="ORF">L596_015670</name>
</gene>
<dbReference type="AlphaFoldDB" id="A0A4U5NFU6"/>
<dbReference type="Proteomes" id="UP000298663">
    <property type="component" value="Unassembled WGS sequence"/>
</dbReference>
<reference evidence="8 9" key="2">
    <citation type="journal article" date="2019" name="G3 (Bethesda)">
        <title>Hybrid Assembly of the Genome of the Entomopathogenic Nematode Steinernema carpocapsae Identifies the X-Chromosome.</title>
        <authorList>
            <person name="Serra L."/>
            <person name="Macchietto M."/>
            <person name="Macias-Munoz A."/>
            <person name="McGill C.J."/>
            <person name="Rodriguez I.M."/>
            <person name="Rodriguez B."/>
            <person name="Murad R."/>
            <person name="Mortazavi A."/>
        </authorList>
    </citation>
    <scope>NUCLEOTIDE SEQUENCE [LARGE SCALE GENOMIC DNA]</scope>
    <source>
        <strain evidence="8 9">ALL</strain>
    </source>
</reference>
<accession>A0A4U5NFU6</accession>
<sequence length="199" mass="22460">MAEHINYNQYNFICTITLVEDEGRKMIVDTGLGTDISQRTMFLTRLVQVGVLPPLVNYVVTTHGHADHSGNTNEFPDAIHFQGNIAHHKSKFNFSDLFEKESQQLTANVMLLKTPGHTAEDVSVIVTNVENLGTVGISGDLFIAEGDIDDSRMWEPLAWNAEVQKQSRRLLLCRVDYIVPGHGKMFRVTPTMRKKMDCR</sequence>
<dbReference type="SMART" id="SM00849">
    <property type="entry name" value="Lactamase_B"/>
    <property type="match status" value="1"/>
</dbReference>
<evidence type="ECO:0000256" key="4">
    <source>
        <dbReference type="ARBA" id="ARBA00032988"/>
    </source>
</evidence>
<proteinExistence type="predicted"/>